<keyword evidence="1" id="KW-0560">Oxidoreductase</keyword>
<dbReference type="GO" id="GO:0016491">
    <property type="term" value="F:oxidoreductase activity"/>
    <property type="evidence" value="ECO:0007669"/>
    <property type="project" value="UniProtKB-KW"/>
</dbReference>
<dbReference type="GO" id="GO:0051536">
    <property type="term" value="F:iron-sulfur cluster binding"/>
    <property type="evidence" value="ECO:0007669"/>
    <property type="project" value="InterPro"/>
</dbReference>
<dbReference type="InterPro" id="IPR042204">
    <property type="entry name" value="2Fe-2S-bd_N"/>
</dbReference>
<dbReference type="InterPro" id="IPR036010">
    <property type="entry name" value="2Fe-2S_ferredoxin-like_sf"/>
</dbReference>
<evidence type="ECO:0000256" key="1">
    <source>
        <dbReference type="ARBA" id="ARBA00023002"/>
    </source>
</evidence>
<sequence length="107" mass="11272">MTDLPSDLSASQFSRLARADAAPIAFTIDGEPVTARAGDLLITAILVNRGAVRRFEFGDAMRAGFCLMGGCQDCWVDLADGRRLRACTVLVEPGMAVVTAKTAGGRP</sequence>
<name>A0AAU7XFV2_9HYPH</name>
<dbReference type="RefSeq" id="WP_407051795.1">
    <property type="nucleotide sequence ID" value="NZ_CP158568.1"/>
</dbReference>
<dbReference type="SUPFAM" id="SSF54292">
    <property type="entry name" value="2Fe-2S ferredoxin-like"/>
    <property type="match status" value="1"/>
</dbReference>
<dbReference type="AlphaFoldDB" id="A0AAU7XFV2"/>
<dbReference type="EMBL" id="CP158568">
    <property type="protein sequence ID" value="XBY46704.1"/>
    <property type="molecule type" value="Genomic_DNA"/>
</dbReference>
<gene>
    <name evidence="2" type="ORF">ABS361_11095</name>
</gene>
<evidence type="ECO:0000313" key="2">
    <source>
        <dbReference type="EMBL" id="XBY46704.1"/>
    </source>
</evidence>
<dbReference type="KEGG" id="mflg:ABS361_11095"/>
<protein>
    <submittedName>
        <fullName evidence="2">(2Fe-2S)-binding protein</fullName>
    </submittedName>
</protein>
<organism evidence="2">
    <name type="scientific">Methyloraptor flagellatus</name>
    <dbReference type="NCBI Taxonomy" id="3162530"/>
    <lineage>
        <taxon>Bacteria</taxon>
        <taxon>Pseudomonadati</taxon>
        <taxon>Pseudomonadota</taxon>
        <taxon>Alphaproteobacteria</taxon>
        <taxon>Hyphomicrobiales</taxon>
        <taxon>Ancalomicrobiaceae</taxon>
        <taxon>Methyloraptor</taxon>
    </lineage>
</organism>
<reference evidence="2" key="1">
    <citation type="submission" date="2024-06" db="EMBL/GenBank/DDBJ databases">
        <title>Methylostella associata gen. nov., sp. nov., a novel Ancalomicrobiaceae-affiliated facultatively methylotrophic bacteria that feed on methanotrophs of the genus Methylococcus.</title>
        <authorList>
            <person name="Saltykova V."/>
            <person name="Danilova O.V."/>
            <person name="Oshkin I.Y."/>
            <person name="Belova S.E."/>
            <person name="Pimenov N.V."/>
            <person name="Dedysh S.N."/>
        </authorList>
    </citation>
    <scope>NUCLEOTIDE SEQUENCE</scope>
    <source>
        <strain evidence="2">S20</strain>
    </source>
</reference>
<dbReference type="Gene3D" id="3.10.20.440">
    <property type="entry name" value="2Fe-2S iron-sulphur cluster binding domain, sarcosine oxidase, alpha subunit, N-terminal domain"/>
    <property type="match status" value="1"/>
</dbReference>
<accession>A0AAU7XFV2</accession>
<proteinExistence type="predicted"/>
<dbReference type="Pfam" id="PF13510">
    <property type="entry name" value="Fer2_4"/>
    <property type="match status" value="1"/>
</dbReference>